<dbReference type="SUPFAM" id="SSF48452">
    <property type="entry name" value="TPR-like"/>
    <property type="match status" value="2"/>
</dbReference>
<keyword evidence="1" id="KW-0963">Cytoplasm</keyword>
<reference evidence="6" key="2">
    <citation type="submission" date="2010-04" db="EMBL/GenBank/DDBJ databases">
        <authorList>
            <person name="Buell R."/>
            <person name="Hamilton J."/>
            <person name="Hostetler J."/>
        </authorList>
    </citation>
    <scope>NUCLEOTIDE SEQUENCE [LARGE SCALE GENOMIC DNA]</scope>
    <source>
        <strain evidence="6">DAOM:BR144</strain>
    </source>
</reference>
<dbReference type="PROSITE" id="PS51823">
    <property type="entry name" value="CLU"/>
    <property type="match status" value="1"/>
</dbReference>
<organism evidence="5 6">
    <name type="scientific">Globisporangium ultimum (strain ATCC 200006 / CBS 805.95 / DAOM BR144)</name>
    <name type="common">Pythium ultimum</name>
    <dbReference type="NCBI Taxonomy" id="431595"/>
    <lineage>
        <taxon>Eukaryota</taxon>
        <taxon>Sar</taxon>
        <taxon>Stramenopiles</taxon>
        <taxon>Oomycota</taxon>
        <taxon>Peronosporomycetes</taxon>
        <taxon>Pythiales</taxon>
        <taxon>Pythiaceae</taxon>
        <taxon>Globisporangium</taxon>
    </lineage>
</organism>
<feature type="region of interest" description="Disordered" evidence="3">
    <location>
        <begin position="1"/>
        <end position="21"/>
    </location>
</feature>
<evidence type="ECO:0000259" key="4">
    <source>
        <dbReference type="PROSITE" id="PS51823"/>
    </source>
</evidence>
<dbReference type="InterPro" id="IPR011990">
    <property type="entry name" value="TPR-like_helical_dom_sf"/>
</dbReference>
<dbReference type="InterPro" id="IPR027523">
    <property type="entry name" value="CLU_prot"/>
</dbReference>
<dbReference type="Gene3D" id="1.25.40.10">
    <property type="entry name" value="Tetratricopeptide repeat domain"/>
    <property type="match status" value="2"/>
</dbReference>
<dbReference type="PANTHER" id="PTHR12601">
    <property type="entry name" value="EUKARYOTIC TRANSLATION INITIATION FACTOR 3 SUBUNIT EIF-3"/>
    <property type="match status" value="1"/>
</dbReference>
<evidence type="ECO:0000256" key="1">
    <source>
        <dbReference type="ARBA" id="ARBA00022490"/>
    </source>
</evidence>
<proteinExistence type="predicted"/>
<dbReference type="STRING" id="431595.K3WMR3"/>
<dbReference type="OMA" id="FAAECCY"/>
<feature type="region of interest" description="Disordered" evidence="3">
    <location>
        <begin position="1182"/>
        <end position="1202"/>
    </location>
</feature>
<dbReference type="EMBL" id="GL376625">
    <property type="status" value="NOT_ANNOTATED_CDS"/>
    <property type="molecule type" value="Genomic_DNA"/>
</dbReference>
<reference evidence="5" key="3">
    <citation type="submission" date="2015-02" db="UniProtKB">
        <authorList>
            <consortium name="EnsemblProtists"/>
        </authorList>
    </citation>
    <scope>IDENTIFICATION</scope>
    <source>
        <strain evidence="5">DAOM BR144</strain>
    </source>
</reference>
<dbReference type="Proteomes" id="UP000019132">
    <property type="component" value="Unassembled WGS sequence"/>
</dbReference>
<feature type="repeat" description="TPR" evidence="2">
    <location>
        <begin position="981"/>
        <end position="1014"/>
    </location>
</feature>
<evidence type="ECO:0000313" key="5">
    <source>
        <dbReference type="EnsemblProtists" id="PYU1_T006255"/>
    </source>
</evidence>
<dbReference type="Pfam" id="PF12807">
    <property type="entry name" value="eIF3_p135"/>
    <property type="match status" value="1"/>
</dbReference>
<feature type="compositionally biased region" description="Acidic residues" evidence="3">
    <location>
        <begin position="539"/>
        <end position="548"/>
    </location>
</feature>
<keyword evidence="2" id="KW-0802">TPR repeat</keyword>
<evidence type="ECO:0000256" key="2">
    <source>
        <dbReference type="PROSITE-ProRule" id="PRU00339"/>
    </source>
</evidence>
<name>K3WMR3_GLOUD</name>
<feature type="compositionally biased region" description="Basic and acidic residues" evidence="3">
    <location>
        <begin position="75"/>
        <end position="88"/>
    </location>
</feature>
<evidence type="ECO:0000313" key="6">
    <source>
        <dbReference type="Proteomes" id="UP000019132"/>
    </source>
</evidence>
<evidence type="ECO:0000256" key="3">
    <source>
        <dbReference type="SAM" id="MobiDB-lite"/>
    </source>
</evidence>
<dbReference type="InterPro" id="IPR033646">
    <property type="entry name" value="CLU-central"/>
</dbReference>
<feature type="compositionally biased region" description="Polar residues" evidence="3">
    <location>
        <begin position="47"/>
        <end position="66"/>
    </location>
</feature>
<protein>
    <recommendedName>
        <fullName evidence="4">Clu domain-containing protein</fullName>
    </recommendedName>
</protein>
<sequence>RDDSEFTWIQQQVDPHRSGKVGRDRFLTWLQSYYASQEVRLRGGTEHPNNQQAVLEPTSSSLSLSKRQIPEPQGVDERTDSPQPHKGDPVGNKVVPDWNQEYATILGHEREGTCSSDLDVIAHGLEVSSFLKSFREAAESVVHDLLAELPLAANDKCVPELCLAPNELFGYGDSNPNLQSMLAATVRKFWHQGVLVYLIQAGDSQPSISTGTNRSTLVHSVVAHKLFGHQVRAARVMHDTIHCNVGAYDALWVPLQCTIDYLGFRAFVVAAKSGDMLANETRGVISTSCSSQEQQHAWHQLTNAFNALGLMTESLAQAPIGSDSGYANCEPRPSFLPASATFAAPKGNERVAPCIFLNVADVFPPDLLSETDPTGVASLLFKFRPEFGGNYGGLLPLHSNAHAANHEPGNDASTVPRRHQQLEMQLLQHAAFSASEHLQRVVIPAFVLNMEEQHQVCVGIHMIDTWSLTAALHREGINMRYLGHCFALSSVKHVRQLFLTEMIARVCKSELRAALRVVMQNHTLVHQAKEASGSASGDGVDEEDDDNTPDSQLAGTEWTDQVLLETDPQHLRALSMAALQQEVRDVVLAFFNLVFGTCSTESKLFWRDRILPHVRLKFFSSFAGGTSDALPALDVILSDGSLLHLPQLFHALQSHAHCAFDDHLQYNFKTPEPFALSDLLFHPLMPPVTSLVARTTAHVEALLDDIDASVASEQLQDALTRVKCHLAILDAAPQDERALSMRHLLTCAAELNYQMHRYEDAAHFAQLAIDNGLKNHAQNAKAHALLMRITYLLNKSDGAMQEVLLHYAQALEIAQWHLGEAHLFLFDIYMSMSEIFRDTGNSKEALKVLQCCVTLVRDCFGRSSVVYADLRQQQGQLLYEATAGAYNEAVSILEDAVGVYENYFCQEGSVAASEEKESIPHSCKESAATCCALIATILFAGDDETKSGRQQRSTIEKAYSMALRALSLRKDVLAADHTDIMHSYLQLGVIAKALGDSFRAIEYFKAALVMQKERLTNDGDDHGEHVVRTRKVMQTMLLVQFHALPIEKRSVAEKTRARFALQFARFQVSSLSSLCATGSQEVESNSDNNEGGCTANETKLLAFVVRKLLAAGDATVYFDQLIEQTDRELQEYRKQYTMALTGSGWLSPSASPRHHHNLHSPTAYASRFASFSSGHILALASAQDGGSRSPAADRTSSFRRSSDGCNVITSPITGEFTFGGQLAALLWLLEQ</sequence>
<dbReference type="InParanoid" id="K3WMR3"/>
<dbReference type="AlphaFoldDB" id="K3WMR3"/>
<feature type="region of interest" description="Disordered" evidence="3">
    <location>
        <begin position="528"/>
        <end position="553"/>
    </location>
</feature>
<keyword evidence="6" id="KW-1185">Reference proteome</keyword>
<dbReference type="CDD" id="cd15466">
    <property type="entry name" value="CLU-central"/>
    <property type="match status" value="1"/>
</dbReference>
<dbReference type="InterPro" id="IPR019734">
    <property type="entry name" value="TPR_rpt"/>
</dbReference>
<feature type="domain" description="Clu" evidence="4">
    <location>
        <begin position="71"/>
        <end position="370"/>
    </location>
</feature>
<dbReference type="InterPro" id="IPR025697">
    <property type="entry name" value="CLU_dom"/>
</dbReference>
<reference evidence="6" key="1">
    <citation type="journal article" date="2010" name="Genome Biol.">
        <title>Genome sequence of the necrotrophic plant pathogen Pythium ultimum reveals original pathogenicity mechanisms and effector repertoire.</title>
        <authorList>
            <person name="Levesque C.A."/>
            <person name="Brouwer H."/>
            <person name="Cano L."/>
            <person name="Hamilton J.P."/>
            <person name="Holt C."/>
            <person name="Huitema E."/>
            <person name="Raffaele S."/>
            <person name="Robideau G.P."/>
            <person name="Thines M."/>
            <person name="Win J."/>
            <person name="Zerillo M.M."/>
            <person name="Beakes G.W."/>
            <person name="Boore J.L."/>
            <person name="Busam D."/>
            <person name="Dumas B."/>
            <person name="Ferriera S."/>
            <person name="Fuerstenberg S.I."/>
            <person name="Gachon C.M."/>
            <person name="Gaulin E."/>
            <person name="Govers F."/>
            <person name="Grenville-Briggs L."/>
            <person name="Horner N."/>
            <person name="Hostetler J."/>
            <person name="Jiang R.H."/>
            <person name="Johnson J."/>
            <person name="Krajaejun T."/>
            <person name="Lin H."/>
            <person name="Meijer H.J."/>
            <person name="Moore B."/>
            <person name="Morris P."/>
            <person name="Phuntmart V."/>
            <person name="Puiu D."/>
            <person name="Shetty J."/>
            <person name="Stajich J.E."/>
            <person name="Tripathy S."/>
            <person name="Wawra S."/>
            <person name="van West P."/>
            <person name="Whitty B.R."/>
            <person name="Coutinho P.M."/>
            <person name="Henrissat B."/>
            <person name="Martin F."/>
            <person name="Thomas P.D."/>
            <person name="Tyler B.M."/>
            <person name="De Vries R.P."/>
            <person name="Kamoun S."/>
            <person name="Yandell M."/>
            <person name="Tisserat N."/>
            <person name="Buell C.R."/>
        </authorList>
    </citation>
    <scope>NUCLEOTIDE SEQUENCE</scope>
    <source>
        <strain evidence="6">DAOM:BR144</strain>
    </source>
</reference>
<dbReference type="VEuPathDB" id="FungiDB:PYU1_G006243"/>
<feature type="region of interest" description="Disordered" evidence="3">
    <location>
        <begin position="44"/>
        <end position="95"/>
    </location>
</feature>
<dbReference type="EnsemblProtists" id="PYU1_T006255">
    <property type="protein sequence ID" value="PYU1_T006255"/>
    <property type="gene ID" value="PYU1_G006243"/>
</dbReference>
<accession>K3WMR3</accession>
<dbReference type="HOGENOM" id="CLU_276411_0_0_1"/>
<dbReference type="Pfam" id="PF13236">
    <property type="entry name" value="CLU"/>
    <property type="match status" value="1"/>
</dbReference>
<dbReference type="PROSITE" id="PS50005">
    <property type="entry name" value="TPR"/>
    <property type="match status" value="1"/>
</dbReference>
<dbReference type="eggNOG" id="ENOG502QWAU">
    <property type="taxonomic scope" value="Eukaryota"/>
</dbReference>